<sequence>MVALKTVIRVLTAMQVMAGGVLSVRALPKADVEAVHQNHYEAQTDFGRRALQTAGCQTIPITVQATMRNKRQGDLTLLSSICLCIQEGFPLLSVLTKDSMLDLEAAVMNAERLRPAMAFYGSDELVLEAAVNDARRELAISALPCGYPKNTVPSCPNHATMTYAYDVNERECYTTECVAGTKGCNKQIPATQANVDAKPVRRAAIPKQFCPPGLSACEVSGISLQDGRSPRSLSCIDTQNDIEACGGCPFPGSDAPQGEDCTMMDGVDEVIGGCEAVSCMRGFKLKGRECISDNNTPFWKRAGYA</sequence>
<dbReference type="Proteomes" id="UP001230649">
    <property type="component" value="Unassembled WGS sequence"/>
</dbReference>
<organism evidence="1 2">
    <name type="scientific">Naganishia adeliensis</name>
    <dbReference type="NCBI Taxonomy" id="92952"/>
    <lineage>
        <taxon>Eukaryota</taxon>
        <taxon>Fungi</taxon>
        <taxon>Dikarya</taxon>
        <taxon>Basidiomycota</taxon>
        <taxon>Agaricomycotina</taxon>
        <taxon>Tremellomycetes</taxon>
        <taxon>Filobasidiales</taxon>
        <taxon>Filobasidiaceae</taxon>
        <taxon>Naganishia</taxon>
    </lineage>
</organism>
<keyword evidence="2" id="KW-1185">Reference proteome</keyword>
<dbReference type="EMBL" id="JASBWS010000002">
    <property type="protein sequence ID" value="KAJ9117252.1"/>
    <property type="molecule type" value="Genomic_DNA"/>
</dbReference>
<gene>
    <name evidence="1" type="ORF">QFC20_000397</name>
</gene>
<reference evidence="1" key="1">
    <citation type="submission" date="2023-04" db="EMBL/GenBank/DDBJ databases">
        <title>Draft Genome sequencing of Naganishia species isolated from polar environments using Oxford Nanopore Technology.</title>
        <authorList>
            <person name="Leo P."/>
            <person name="Venkateswaran K."/>
        </authorList>
    </citation>
    <scope>NUCLEOTIDE SEQUENCE</scope>
    <source>
        <strain evidence="1">MNA-CCFEE 5262</strain>
    </source>
</reference>
<evidence type="ECO:0000313" key="2">
    <source>
        <dbReference type="Proteomes" id="UP001230649"/>
    </source>
</evidence>
<accession>A0ACC2X1U4</accession>
<comment type="caution">
    <text evidence="1">The sequence shown here is derived from an EMBL/GenBank/DDBJ whole genome shotgun (WGS) entry which is preliminary data.</text>
</comment>
<name>A0ACC2X1U4_9TREE</name>
<protein>
    <submittedName>
        <fullName evidence="1">Uncharacterized protein</fullName>
    </submittedName>
</protein>
<evidence type="ECO:0000313" key="1">
    <source>
        <dbReference type="EMBL" id="KAJ9117252.1"/>
    </source>
</evidence>
<proteinExistence type="predicted"/>